<evidence type="ECO:0000313" key="3">
    <source>
        <dbReference type="Proteomes" id="UP000005237"/>
    </source>
</evidence>
<reference evidence="3" key="1">
    <citation type="submission" date="2010-08" db="EMBL/GenBank/DDBJ databases">
        <authorList>
            <consortium name="Caenorhabditis japonica Sequencing Consortium"/>
            <person name="Wilson R.K."/>
        </authorList>
    </citation>
    <scope>NUCLEOTIDE SEQUENCE [LARGE SCALE GENOMIC DNA]</scope>
    <source>
        <strain evidence="3">DF5081</strain>
    </source>
</reference>
<evidence type="ECO:0000313" key="2">
    <source>
        <dbReference type="EnsemblMetazoa" id="CJA19727.1"/>
    </source>
</evidence>
<sequence length="87" mass="9724">RSPAGHNTDRNDVQFEEDGEISSQRQAAGQHNNLSWGYMCCSKPIVEEINAPPKQSSVCHRCNGNNWERDVGSGEPQAFCTTDRYPI</sequence>
<proteinExistence type="predicted"/>
<evidence type="ECO:0000256" key="1">
    <source>
        <dbReference type="SAM" id="MobiDB-lite"/>
    </source>
</evidence>
<dbReference type="EnsemblMetazoa" id="CJA19727.1">
    <property type="protein sequence ID" value="CJA19727.1"/>
    <property type="gene ID" value="WBGene00175298"/>
</dbReference>
<dbReference type="Proteomes" id="UP000005237">
    <property type="component" value="Unassembled WGS sequence"/>
</dbReference>
<accession>A0A8R1E474</accession>
<dbReference type="AlphaFoldDB" id="A0A8R1E474"/>
<keyword evidence="3" id="KW-1185">Reference proteome</keyword>
<organism evidence="2 3">
    <name type="scientific">Caenorhabditis japonica</name>
    <dbReference type="NCBI Taxonomy" id="281687"/>
    <lineage>
        <taxon>Eukaryota</taxon>
        <taxon>Metazoa</taxon>
        <taxon>Ecdysozoa</taxon>
        <taxon>Nematoda</taxon>
        <taxon>Chromadorea</taxon>
        <taxon>Rhabditida</taxon>
        <taxon>Rhabditina</taxon>
        <taxon>Rhabditomorpha</taxon>
        <taxon>Rhabditoidea</taxon>
        <taxon>Rhabditidae</taxon>
        <taxon>Peloderinae</taxon>
        <taxon>Caenorhabditis</taxon>
    </lineage>
</organism>
<name>A0A8R1E474_CAEJA</name>
<protein>
    <submittedName>
        <fullName evidence="2">Uncharacterized protein</fullName>
    </submittedName>
</protein>
<feature type="region of interest" description="Disordered" evidence="1">
    <location>
        <begin position="1"/>
        <end position="29"/>
    </location>
</feature>
<reference evidence="2" key="2">
    <citation type="submission" date="2022-06" db="UniProtKB">
        <authorList>
            <consortium name="EnsemblMetazoa"/>
        </authorList>
    </citation>
    <scope>IDENTIFICATION</scope>
    <source>
        <strain evidence="2">DF5081</strain>
    </source>
</reference>